<dbReference type="Proteomes" id="UP000182160">
    <property type="component" value="Unassembled WGS sequence"/>
</dbReference>
<dbReference type="AlphaFoldDB" id="A0A1H8JFD3"/>
<accession>A0A1H8JFD3</accession>
<dbReference type="EMBL" id="FOBO01000031">
    <property type="protein sequence ID" value="SEN79524.1"/>
    <property type="molecule type" value="Genomic_DNA"/>
</dbReference>
<name>A0A1H8JFD3_9RHOB</name>
<evidence type="ECO:0000313" key="1">
    <source>
        <dbReference type="EMBL" id="SEN79524.1"/>
    </source>
</evidence>
<organism evidence="1 2">
    <name type="scientific">Roseovarius tolerans</name>
    <dbReference type="NCBI Taxonomy" id="74031"/>
    <lineage>
        <taxon>Bacteria</taxon>
        <taxon>Pseudomonadati</taxon>
        <taxon>Pseudomonadota</taxon>
        <taxon>Alphaproteobacteria</taxon>
        <taxon>Rhodobacterales</taxon>
        <taxon>Roseobacteraceae</taxon>
        <taxon>Roseovarius</taxon>
    </lineage>
</organism>
<evidence type="ECO:0000313" key="2">
    <source>
        <dbReference type="Proteomes" id="UP000182160"/>
    </source>
</evidence>
<proteinExistence type="predicted"/>
<dbReference type="RefSeq" id="WP_175477412.1">
    <property type="nucleotide sequence ID" value="NZ_FOBO01000031.1"/>
</dbReference>
<protein>
    <submittedName>
        <fullName evidence="1">Uncharacterized protein</fullName>
    </submittedName>
</protein>
<sequence length="607" mass="69507">VQNMTTDPTEKSDEESIRQWIDFLRFTLADIVARGEWDDFGLFRILNRIAFLSRDHLVFVVGFQRQLNGKWRYEADPVTSSLDPVFYDLILDALSSEASGLTKHRLSRSEFEGEAPRPIPLKPERIPEFAIPIWNTNQFILCYSMIVAPARPGAQPPMQLEPIPTNSPLGQFFVEVLKPFDGKSSQSDLYPEMVSHHSKIEANVGKELAKLREASKLIRAKGDKPRPFGGHELAYLDRILSRVLEMVDSEYSRLAKSPLVWPQRELGTYRPLTANLLFISKTFDQEAVRYGHYHYDARAMIPETQANHLEAALNEANPDDYIPFGTDRTTRNYDTAFWEMAKNPKTCHKVLDLLRGPTPEYSRSFAESVLMSGTALIKPGIFDRSAIGWIDAETVPNDDAYDHAMMRVCALHYVLQFGSPVRPVDAEQLSLVSLPFRCAGGIWMCASYVRDNTTRQKKPPIEGLIDQHGFDENMLMYHSVFRDAERRLRRKAKNLFAKMLGEAIAEEVPKSRKRSKIRQRGFCIDQTSIIDFKVKSELLTRIIPYEHVELTATSEPTKSEPAIRLKYRINANRFFDKLTLHKFLTENDAVPKMLESMIIASSRREEN</sequence>
<gene>
    <name evidence="1" type="ORF">SAMN04488077_1311</name>
</gene>
<reference evidence="1 2" key="1">
    <citation type="submission" date="2016-10" db="EMBL/GenBank/DDBJ databases">
        <authorList>
            <person name="de Groot N.N."/>
        </authorList>
    </citation>
    <scope>NUCLEOTIDE SEQUENCE [LARGE SCALE GENOMIC DNA]</scope>
    <source>
        <strain evidence="1 2">DSM 11457</strain>
    </source>
</reference>
<feature type="non-terminal residue" evidence="1">
    <location>
        <position position="1"/>
    </location>
</feature>